<comment type="function">
    <text evidence="5">Negative regulator of class I heat shock genes (grpE-dnaK-dnaJ and groELS operons). Prevents heat-shock induction of these operons.</text>
</comment>
<evidence type="ECO:0000256" key="1">
    <source>
        <dbReference type="ARBA" id="ARBA00022491"/>
    </source>
</evidence>
<keyword evidence="4 5" id="KW-0804">Transcription</keyword>
<dbReference type="Gene3D" id="3.30.450.40">
    <property type="match status" value="1"/>
</dbReference>
<evidence type="ECO:0000256" key="4">
    <source>
        <dbReference type="ARBA" id="ARBA00023163"/>
    </source>
</evidence>
<dbReference type="Proteomes" id="UP000269883">
    <property type="component" value="Chromosome"/>
</dbReference>
<dbReference type="GO" id="GO:0003677">
    <property type="term" value="F:DNA binding"/>
    <property type="evidence" value="ECO:0007669"/>
    <property type="project" value="InterPro"/>
</dbReference>
<dbReference type="Pfam" id="PF01628">
    <property type="entry name" value="HrcA"/>
    <property type="match status" value="1"/>
</dbReference>
<dbReference type="Gene3D" id="1.10.10.10">
    <property type="entry name" value="Winged helix-like DNA-binding domain superfamily/Winged helix DNA-binding domain"/>
    <property type="match status" value="1"/>
</dbReference>
<feature type="domain" description="Heat-inducible transcription repressor HrcA C-terminal" evidence="6">
    <location>
        <begin position="106"/>
        <end position="326"/>
    </location>
</feature>
<dbReference type="HAMAP" id="MF_00081">
    <property type="entry name" value="HrcA"/>
    <property type="match status" value="1"/>
</dbReference>
<proteinExistence type="inferred from homology"/>
<gene>
    <name evidence="5 7" type="primary">hrcA</name>
    <name evidence="7" type="ORF">DFE_0438</name>
</gene>
<dbReference type="GO" id="GO:0045892">
    <property type="term" value="P:negative regulation of DNA-templated transcription"/>
    <property type="evidence" value="ECO:0007669"/>
    <property type="project" value="UniProtKB-UniRule"/>
</dbReference>
<evidence type="ECO:0000256" key="5">
    <source>
        <dbReference type="HAMAP-Rule" id="MF_00081"/>
    </source>
</evidence>
<keyword evidence="2 5" id="KW-0805">Transcription regulation</keyword>
<sequence>MQLTSREKKVLTTIIEQYILNAHPVGSRIVARESALALSPASMRNTMADLTDKGYLEQPHTSAGRVPTPRAFRHYLATVLAPGDLSDEARQTIRKSLDETGMELPDMLRQASQALSSCAKQVAMTLAPSGHDVRWRSIDFVSVRTGLIMAVLVLDGGVVQNRMLPVAEDFSRDDLIRFGNYLNHHFVGQTLSGARAQILRELDGAGKRLDRLYRHALTLASATMDSGDERDLFVGGAGHLLDHPEFTEAGTVRELLDLFDERSRLLELLDRTIEAGEMKITFSNETGGVHSPSEYSVISSPYGGDGGPRGVVGVIGPLRMDYAKVVPAVDFTAQVLTELIRNRY</sequence>
<keyword evidence="3 5" id="KW-0346">Stress response</keyword>
<evidence type="ECO:0000256" key="2">
    <source>
        <dbReference type="ARBA" id="ARBA00023015"/>
    </source>
</evidence>
<comment type="similarity">
    <text evidence="5">Belongs to the HrcA family.</text>
</comment>
<dbReference type="InterPro" id="IPR036388">
    <property type="entry name" value="WH-like_DNA-bd_sf"/>
</dbReference>
<dbReference type="PANTHER" id="PTHR34824:SF1">
    <property type="entry name" value="HEAT-INDUCIBLE TRANSCRIPTION REPRESSOR HRCA"/>
    <property type="match status" value="1"/>
</dbReference>
<dbReference type="OrthoDB" id="9783139at2"/>
<dbReference type="AlphaFoldDB" id="A0A2Z6AVA6"/>
<evidence type="ECO:0000256" key="3">
    <source>
        <dbReference type="ARBA" id="ARBA00023016"/>
    </source>
</evidence>
<dbReference type="PANTHER" id="PTHR34824">
    <property type="entry name" value="HEAT-INDUCIBLE TRANSCRIPTION REPRESSOR HRCA"/>
    <property type="match status" value="1"/>
</dbReference>
<dbReference type="InterPro" id="IPR021153">
    <property type="entry name" value="HrcA_C"/>
</dbReference>
<evidence type="ECO:0000313" key="7">
    <source>
        <dbReference type="EMBL" id="BBD07164.1"/>
    </source>
</evidence>
<dbReference type="EMBL" id="AP017378">
    <property type="protein sequence ID" value="BBD07164.1"/>
    <property type="molecule type" value="Genomic_DNA"/>
</dbReference>
<evidence type="ECO:0000259" key="6">
    <source>
        <dbReference type="Pfam" id="PF01628"/>
    </source>
</evidence>
<name>A0A2Z6AVA6_9BACT</name>
<reference evidence="7 8" key="1">
    <citation type="journal article" date="2018" name="Sci. Adv.">
        <title>Multi-heme cytochromes provide a pathway for survival in energy-limited environments.</title>
        <authorList>
            <person name="Deng X."/>
            <person name="Dohmae N."/>
            <person name="Nealson K.H."/>
            <person name="Hashimoto K."/>
            <person name="Okamoto A."/>
        </authorList>
    </citation>
    <scope>NUCLEOTIDE SEQUENCE [LARGE SCALE GENOMIC DNA]</scope>
    <source>
        <strain evidence="7 8">IS5</strain>
    </source>
</reference>
<protein>
    <recommendedName>
        <fullName evidence="5">Heat-inducible transcription repressor HrcA</fullName>
    </recommendedName>
</protein>
<dbReference type="InterPro" id="IPR029016">
    <property type="entry name" value="GAF-like_dom_sf"/>
</dbReference>
<dbReference type="RefSeq" id="WP_126376128.1">
    <property type="nucleotide sequence ID" value="NZ_AP017378.1"/>
</dbReference>
<dbReference type="KEGG" id="dfl:DFE_0438"/>
<dbReference type="PIRSF" id="PIRSF005485">
    <property type="entry name" value="HrcA"/>
    <property type="match status" value="1"/>
</dbReference>
<dbReference type="NCBIfam" id="TIGR00331">
    <property type="entry name" value="hrcA"/>
    <property type="match status" value="1"/>
</dbReference>
<dbReference type="SUPFAM" id="SSF46785">
    <property type="entry name" value="Winged helix' DNA-binding domain"/>
    <property type="match status" value="1"/>
</dbReference>
<dbReference type="InterPro" id="IPR036390">
    <property type="entry name" value="WH_DNA-bd_sf"/>
</dbReference>
<accession>A0A2Z6AVA6</accession>
<dbReference type="InterPro" id="IPR002571">
    <property type="entry name" value="HrcA"/>
</dbReference>
<keyword evidence="1 5" id="KW-0678">Repressor</keyword>
<evidence type="ECO:0000313" key="8">
    <source>
        <dbReference type="Proteomes" id="UP000269883"/>
    </source>
</evidence>
<keyword evidence="8" id="KW-1185">Reference proteome</keyword>
<dbReference type="SUPFAM" id="SSF55781">
    <property type="entry name" value="GAF domain-like"/>
    <property type="match status" value="1"/>
</dbReference>
<organism evidence="7 8">
    <name type="scientific">Desulfovibrio ferrophilus</name>
    <dbReference type="NCBI Taxonomy" id="241368"/>
    <lineage>
        <taxon>Bacteria</taxon>
        <taxon>Pseudomonadati</taxon>
        <taxon>Thermodesulfobacteriota</taxon>
        <taxon>Desulfovibrionia</taxon>
        <taxon>Desulfovibrionales</taxon>
        <taxon>Desulfovibrionaceae</taxon>
        <taxon>Desulfovibrio</taxon>
    </lineage>
</organism>